<keyword evidence="3 10" id="KW-0812">Transmembrane</keyword>
<keyword evidence="4" id="KW-0732">Signal</keyword>
<evidence type="ECO:0000256" key="9">
    <source>
        <dbReference type="SAM" id="MobiDB-lite"/>
    </source>
</evidence>
<dbReference type="PANTHER" id="PTHR28652">
    <property type="entry name" value="TRANSMEMBRANE PROTEIN 59-LIKE PROTEIN"/>
    <property type="match status" value="1"/>
</dbReference>
<evidence type="ECO:0000256" key="3">
    <source>
        <dbReference type="ARBA" id="ARBA00022692"/>
    </source>
</evidence>
<keyword evidence="12" id="KW-1185">Reference proteome</keyword>
<comment type="caution">
    <text evidence="11">The sequence shown here is derived from an EMBL/GenBank/DDBJ whole genome shotgun (WGS) entry which is preliminary data.</text>
</comment>
<reference evidence="11 12" key="1">
    <citation type="journal article" date="2018" name="Nat. Ecol. Evol.">
        <title>Shark genomes provide insights into elasmobranch evolution and the origin of vertebrates.</title>
        <authorList>
            <person name="Hara Y"/>
            <person name="Yamaguchi K"/>
            <person name="Onimaru K"/>
            <person name="Kadota M"/>
            <person name="Koyanagi M"/>
            <person name="Keeley SD"/>
            <person name="Tatsumi K"/>
            <person name="Tanaka K"/>
            <person name="Motone F"/>
            <person name="Kageyama Y"/>
            <person name="Nozu R"/>
            <person name="Adachi N"/>
            <person name="Nishimura O"/>
            <person name="Nakagawa R"/>
            <person name="Tanegashima C"/>
            <person name="Kiyatake I"/>
            <person name="Matsumoto R"/>
            <person name="Murakumo K"/>
            <person name="Nishida K"/>
            <person name="Terakita A"/>
            <person name="Kuratani S"/>
            <person name="Sato K"/>
            <person name="Hyodo S Kuraku.S."/>
        </authorList>
    </citation>
    <scope>NUCLEOTIDE SEQUENCE [LARGE SCALE GENOMIC DNA]</scope>
</reference>
<feature type="non-terminal residue" evidence="11">
    <location>
        <position position="1"/>
    </location>
</feature>
<comment type="similarity">
    <text evidence="2">Belongs to the TMEM59 family.</text>
</comment>
<evidence type="ECO:0000256" key="2">
    <source>
        <dbReference type="ARBA" id="ARBA00009643"/>
    </source>
</evidence>
<dbReference type="InterPro" id="IPR022065">
    <property type="entry name" value="Uncharacterised_TMEM59"/>
</dbReference>
<organism evidence="11 12">
    <name type="scientific">Scyliorhinus torazame</name>
    <name type="common">Cloudy catshark</name>
    <name type="synonym">Catulus torazame</name>
    <dbReference type="NCBI Taxonomy" id="75743"/>
    <lineage>
        <taxon>Eukaryota</taxon>
        <taxon>Metazoa</taxon>
        <taxon>Chordata</taxon>
        <taxon>Craniata</taxon>
        <taxon>Vertebrata</taxon>
        <taxon>Chondrichthyes</taxon>
        <taxon>Elasmobranchii</taxon>
        <taxon>Galeomorphii</taxon>
        <taxon>Galeoidea</taxon>
        <taxon>Carcharhiniformes</taxon>
        <taxon>Scyliorhinidae</taxon>
        <taxon>Scyliorhinus</taxon>
    </lineage>
</organism>
<evidence type="ECO:0000313" key="12">
    <source>
        <dbReference type="Proteomes" id="UP000288216"/>
    </source>
</evidence>
<dbReference type="PANTHER" id="PTHR28652:SF1">
    <property type="entry name" value="TRANSMEMBRANE PROTEIN 59-LIKE"/>
    <property type="match status" value="1"/>
</dbReference>
<dbReference type="STRING" id="75743.A0A401PQD4"/>
<keyword evidence="5 10" id="KW-1133">Transmembrane helix</keyword>
<evidence type="ECO:0000256" key="1">
    <source>
        <dbReference type="ARBA" id="ARBA00004614"/>
    </source>
</evidence>
<sequence>VHQGAERTANEKPEPIFKQALAHRDASQSQHDFLGCMSRRSGLPRWILAACLVLSILVMLWLSCASLVTAPEQHMKSQPLSINGDQEGEEKSPSYGLTALIAVSLREQEEEDVGPLPVKVDLNKTLI</sequence>
<keyword evidence="8" id="KW-0325">Glycoprotein</keyword>
<gene>
    <name evidence="11" type="ORF">scyTo_0018994</name>
</gene>
<protein>
    <recommendedName>
        <fullName evidence="13">Transmembrane protein 59-like</fullName>
    </recommendedName>
</protein>
<comment type="subcellular location">
    <subcellularLocation>
        <location evidence="1">Golgi apparatus membrane</location>
        <topology evidence="1">Single-pass type I membrane protein</topology>
    </subcellularLocation>
</comment>
<proteinExistence type="inferred from homology"/>
<evidence type="ECO:0000256" key="7">
    <source>
        <dbReference type="ARBA" id="ARBA00023136"/>
    </source>
</evidence>
<dbReference type="GO" id="GO:0000139">
    <property type="term" value="C:Golgi membrane"/>
    <property type="evidence" value="ECO:0007669"/>
    <property type="project" value="UniProtKB-SubCell"/>
</dbReference>
<evidence type="ECO:0000256" key="5">
    <source>
        <dbReference type="ARBA" id="ARBA00022989"/>
    </source>
</evidence>
<evidence type="ECO:0000256" key="6">
    <source>
        <dbReference type="ARBA" id="ARBA00023034"/>
    </source>
</evidence>
<keyword evidence="6" id="KW-0333">Golgi apparatus</keyword>
<evidence type="ECO:0000256" key="4">
    <source>
        <dbReference type="ARBA" id="ARBA00022729"/>
    </source>
</evidence>
<evidence type="ECO:0000256" key="8">
    <source>
        <dbReference type="ARBA" id="ARBA00023180"/>
    </source>
</evidence>
<dbReference type="Pfam" id="PF12280">
    <property type="entry name" value="BSMAP"/>
    <property type="match status" value="1"/>
</dbReference>
<dbReference type="EMBL" id="BFAA01013733">
    <property type="protein sequence ID" value="GCB75331.1"/>
    <property type="molecule type" value="Genomic_DNA"/>
</dbReference>
<dbReference type="AlphaFoldDB" id="A0A401PQD4"/>
<evidence type="ECO:0008006" key="13">
    <source>
        <dbReference type="Google" id="ProtNLM"/>
    </source>
</evidence>
<keyword evidence="7 10" id="KW-0472">Membrane</keyword>
<dbReference type="OrthoDB" id="6371519at2759"/>
<feature type="region of interest" description="Disordered" evidence="9">
    <location>
        <begin position="72"/>
        <end position="93"/>
    </location>
</feature>
<evidence type="ECO:0000256" key="10">
    <source>
        <dbReference type="SAM" id="Phobius"/>
    </source>
</evidence>
<dbReference type="Proteomes" id="UP000288216">
    <property type="component" value="Unassembled WGS sequence"/>
</dbReference>
<name>A0A401PQD4_SCYTO</name>
<feature type="transmembrane region" description="Helical" evidence="10">
    <location>
        <begin position="46"/>
        <end position="68"/>
    </location>
</feature>
<accession>A0A401PQD4</accession>
<evidence type="ECO:0000313" key="11">
    <source>
        <dbReference type="EMBL" id="GCB75331.1"/>
    </source>
</evidence>